<keyword evidence="4" id="KW-1185">Reference proteome</keyword>
<evidence type="ECO:0000313" key="3">
    <source>
        <dbReference type="EMBL" id="THD70036.1"/>
    </source>
</evidence>
<reference evidence="3 4" key="1">
    <citation type="submission" date="2019-04" db="EMBL/GenBank/DDBJ databases">
        <title>Draft genome sequence of Robertkochia marina CC-AMO-30D.</title>
        <authorList>
            <person name="Hameed A."/>
            <person name="Lin S.-Y."/>
            <person name="Shahina M."/>
            <person name="Lai W.-A."/>
            <person name="Young C.-C."/>
        </authorList>
    </citation>
    <scope>NUCLEOTIDE SEQUENCE [LARGE SCALE GENOMIC DNA]</scope>
    <source>
        <strain evidence="3 4">CC-AMO-30D</strain>
    </source>
</reference>
<evidence type="ECO:0000313" key="4">
    <source>
        <dbReference type="Proteomes" id="UP000305939"/>
    </source>
</evidence>
<dbReference type="InterPro" id="IPR051624">
    <property type="entry name" value="RMD1/Sad1-interacting"/>
</dbReference>
<feature type="transmembrane region" description="Helical" evidence="1">
    <location>
        <begin position="215"/>
        <end position="234"/>
    </location>
</feature>
<dbReference type="InterPro" id="IPR003734">
    <property type="entry name" value="DUF155"/>
</dbReference>
<protein>
    <submittedName>
        <fullName evidence="3">RMD1 family protein</fullName>
    </submittedName>
</protein>
<keyword evidence="1" id="KW-0812">Transmembrane</keyword>
<sequence>MTGTLKVQDGDKLFYDSGEGRFVCLFRYGVIGFFNMPFGEEENYIQKILPYCQQADKAPFREEMSLNLNGEQDQVEFNRISLKNSDIGAVKIVMINLAHSVVLDDFTQTAENLLEDTNHHTRYLEEKGKISLKGKKLIRYIARVMNIKNRIAENTNILDNSDITWENERLYRLDMELKINFDINDRHRYMEDQLATVKENLELFKDIMQHRESTILEWIIIILILIEVIDTFWLKFY</sequence>
<dbReference type="Proteomes" id="UP000305939">
    <property type="component" value="Unassembled WGS sequence"/>
</dbReference>
<keyword evidence="1" id="KW-1133">Transmembrane helix</keyword>
<dbReference type="AlphaFoldDB" id="A0A4S3M4D2"/>
<dbReference type="PANTHER" id="PTHR16255:SF6">
    <property type="entry name" value="PROTEIN RETARDED ROOT GROWTH-LIKE"/>
    <property type="match status" value="1"/>
</dbReference>
<keyword evidence="1" id="KW-0472">Membrane</keyword>
<proteinExistence type="predicted"/>
<dbReference type="Pfam" id="PF02582">
    <property type="entry name" value="DUF155"/>
    <property type="match status" value="1"/>
</dbReference>
<evidence type="ECO:0000256" key="1">
    <source>
        <dbReference type="SAM" id="Phobius"/>
    </source>
</evidence>
<dbReference type="PANTHER" id="PTHR16255">
    <property type="entry name" value="REQUIRED FOR MEIOTIC NUCLEAR DIVISION PROTEIN 1 HOMOLOG"/>
    <property type="match status" value="1"/>
</dbReference>
<accession>A0A4S3M4D2</accession>
<comment type="caution">
    <text evidence="3">The sequence shown here is derived from an EMBL/GenBank/DDBJ whole genome shotgun (WGS) entry which is preliminary data.</text>
</comment>
<evidence type="ECO:0000259" key="2">
    <source>
        <dbReference type="Pfam" id="PF02582"/>
    </source>
</evidence>
<dbReference type="OrthoDB" id="942290at2"/>
<name>A0A4S3M4D2_9FLAO</name>
<organism evidence="3 4">
    <name type="scientific">Robertkochia marina</name>
    <dbReference type="NCBI Taxonomy" id="1227945"/>
    <lineage>
        <taxon>Bacteria</taxon>
        <taxon>Pseudomonadati</taxon>
        <taxon>Bacteroidota</taxon>
        <taxon>Flavobacteriia</taxon>
        <taxon>Flavobacteriales</taxon>
        <taxon>Flavobacteriaceae</taxon>
        <taxon>Robertkochia</taxon>
    </lineage>
</organism>
<dbReference type="EMBL" id="SSMC01000001">
    <property type="protein sequence ID" value="THD70036.1"/>
    <property type="molecule type" value="Genomic_DNA"/>
</dbReference>
<gene>
    <name evidence="3" type="ORF">E7Z59_05635</name>
</gene>
<feature type="domain" description="DUF155" evidence="2">
    <location>
        <begin position="23"/>
        <end position="190"/>
    </location>
</feature>